<evidence type="ECO:0000313" key="2">
    <source>
        <dbReference type="EMBL" id="BCL62552.1"/>
    </source>
</evidence>
<dbReference type="InterPro" id="IPR003660">
    <property type="entry name" value="HAMP_dom"/>
</dbReference>
<dbReference type="GO" id="GO:0016020">
    <property type="term" value="C:membrane"/>
    <property type="evidence" value="ECO:0007669"/>
    <property type="project" value="InterPro"/>
</dbReference>
<proteinExistence type="predicted"/>
<dbReference type="EMBL" id="AP024086">
    <property type="protein sequence ID" value="BCL62552.1"/>
    <property type="molecule type" value="Genomic_DNA"/>
</dbReference>
<reference evidence="2" key="1">
    <citation type="submission" date="2020-09" db="EMBL/GenBank/DDBJ databases">
        <title>Desulfogranum mesoprofundum gen. nov., sp. nov., a novel mesophilic, sulfate-reducing chemolithoautotroph isolated from a deep-sea hydrothermal vent chimney in the Suiyo Seamount.</title>
        <authorList>
            <person name="Hashimoto Y."/>
            <person name="Nakagawa S."/>
        </authorList>
    </citation>
    <scope>NUCLEOTIDE SEQUENCE</scope>
    <source>
        <strain evidence="2">KT2</strain>
    </source>
</reference>
<protein>
    <recommendedName>
        <fullName evidence="1">HAMP domain-containing protein</fullName>
    </recommendedName>
</protein>
<dbReference type="GO" id="GO:0007165">
    <property type="term" value="P:signal transduction"/>
    <property type="evidence" value="ECO:0007669"/>
    <property type="project" value="InterPro"/>
</dbReference>
<evidence type="ECO:0000313" key="3">
    <source>
        <dbReference type="Proteomes" id="UP000826725"/>
    </source>
</evidence>
<dbReference type="Proteomes" id="UP000826725">
    <property type="component" value="Chromosome"/>
</dbReference>
<gene>
    <name evidence="2" type="ORF">DGMP_32450</name>
</gene>
<keyword evidence="3" id="KW-1185">Reference proteome</keyword>
<dbReference type="AlphaFoldDB" id="A0A8D5FZ14"/>
<organism evidence="2 3">
    <name type="scientific">Desulfomarina profundi</name>
    <dbReference type="NCBI Taxonomy" id="2772557"/>
    <lineage>
        <taxon>Bacteria</taxon>
        <taxon>Pseudomonadati</taxon>
        <taxon>Thermodesulfobacteriota</taxon>
        <taxon>Desulfobulbia</taxon>
        <taxon>Desulfobulbales</taxon>
        <taxon>Desulfobulbaceae</taxon>
        <taxon>Desulfomarina</taxon>
    </lineage>
</organism>
<evidence type="ECO:0000259" key="1">
    <source>
        <dbReference type="PROSITE" id="PS50885"/>
    </source>
</evidence>
<dbReference type="PROSITE" id="PS50885">
    <property type="entry name" value="HAMP"/>
    <property type="match status" value="1"/>
</dbReference>
<dbReference type="KEGG" id="dbk:DGMP_32450"/>
<dbReference type="Pfam" id="PF00672">
    <property type="entry name" value="HAMP"/>
    <property type="match status" value="1"/>
</dbReference>
<sequence length="86" mass="9862">MASFAKPPDGDFTTRITKPYSGEIGKLASYFNQFMERLENYSNKLKKEIRVRAHAQKALRQSEEMFSKAFNLSPISILILSYPGEK</sequence>
<name>A0A8D5FZ14_9BACT</name>
<accession>A0A8D5FZ14</accession>
<dbReference type="CDD" id="cd06225">
    <property type="entry name" value="HAMP"/>
    <property type="match status" value="1"/>
</dbReference>
<feature type="domain" description="HAMP" evidence="1">
    <location>
        <begin position="9"/>
        <end position="43"/>
    </location>
</feature>